<organism evidence="1 2">
    <name type="scientific">Peronosclerospora sorghi</name>
    <dbReference type="NCBI Taxonomy" id="230839"/>
    <lineage>
        <taxon>Eukaryota</taxon>
        <taxon>Sar</taxon>
        <taxon>Stramenopiles</taxon>
        <taxon>Oomycota</taxon>
        <taxon>Peronosporomycetes</taxon>
        <taxon>Peronosporales</taxon>
        <taxon>Peronosporaceae</taxon>
        <taxon>Peronosclerospora</taxon>
    </lineage>
</organism>
<dbReference type="Proteomes" id="UP001163321">
    <property type="component" value="Chromosome 9"/>
</dbReference>
<gene>
    <name evidence="1" type="ORF">PsorP6_014156</name>
</gene>
<accession>A0ACC0VJ09</accession>
<keyword evidence="2" id="KW-1185">Reference proteome</keyword>
<dbReference type="EMBL" id="CM047588">
    <property type="protein sequence ID" value="KAI9906116.1"/>
    <property type="molecule type" value="Genomic_DNA"/>
</dbReference>
<sequence length="275" mass="30778">MHTRRHFLNKKSPSHNTGTKGRSRFVRVYENAILIDTLVNPATQYAFPTSSPQVKKEQRHLADRVNAHGFTSQLLLRKFNKEKKRMYTDFILLTDAMVGVVTSYHRLEDAPRNDTSLFLLIPQAATKWNDGQALLRGGRRQGTRVLREDRRERVFVGDLKKAVKVEKSAMITCDADELQLFLAWKNGACVTEADVVNGVTDTTGLKPLDVAGAPLNTVGLSEENVRSQVTEEAVLAKKTPVHVLVIVPEGRDGSPNPNSRHSTQCMKLTFDRDSS</sequence>
<evidence type="ECO:0000313" key="1">
    <source>
        <dbReference type="EMBL" id="KAI9906116.1"/>
    </source>
</evidence>
<protein>
    <submittedName>
        <fullName evidence="1">Uncharacterized protein</fullName>
    </submittedName>
</protein>
<comment type="caution">
    <text evidence="1">The sequence shown here is derived from an EMBL/GenBank/DDBJ whole genome shotgun (WGS) entry which is preliminary data.</text>
</comment>
<reference evidence="1 2" key="1">
    <citation type="journal article" date="2022" name="bioRxiv">
        <title>The genome of the oomycete Peronosclerospora sorghi, a cosmopolitan pathogen of maize and sorghum, is inflated with dispersed pseudogenes.</title>
        <authorList>
            <person name="Fletcher K."/>
            <person name="Martin F."/>
            <person name="Isakeit T."/>
            <person name="Cavanaugh K."/>
            <person name="Magill C."/>
            <person name="Michelmore R."/>
        </authorList>
    </citation>
    <scope>NUCLEOTIDE SEQUENCE [LARGE SCALE GENOMIC DNA]</scope>
    <source>
        <strain evidence="1">P6</strain>
    </source>
</reference>
<name>A0ACC0VJ09_9STRA</name>
<proteinExistence type="predicted"/>
<evidence type="ECO:0000313" key="2">
    <source>
        <dbReference type="Proteomes" id="UP001163321"/>
    </source>
</evidence>